<dbReference type="Gene3D" id="3.10.10.10">
    <property type="entry name" value="HIV Type 1 Reverse Transcriptase, subunit A, domain 1"/>
    <property type="match status" value="1"/>
</dbReference>
<accession>A0AAE0Q1W2</accession>
<name>A0AAE0Q1W2_9TELE</name>
<gene>
    <name evidence="1" type="ORF">QTP70_008893</name>
</gene>
<evidence type="ECO:0008006" key="3">
    <source>
        <dbReference type="Google" id="ProtNLM"/>
    </source>
</evidence>
<evidence type="ECO:0000313" key="1">
    <source>
        <dbReference type="EMBL" id="KAK3511448.1"/>
    </source>
</evidence>
<protein>
    <recommendedName>
        <fullName evidence="3">Reverse transcriptase domain-containing protein</fullName>
    </recommendedName>
</protein>
<dbReference type="InterPro" id="IPR032567">
    <property type="entry name" value="RTL1-rel"/>
</dbReference>
<dbReference type="EMBL" id="JAUCMX010000024">
    <property type="protein sequence ID" value="KAK3511448.1"/>
    <property type="molecule type" value="Genomic_DNA"/>
</dbReference>
<evidence type="ECO:0000313" key="2">
    <source>
        <dbReference type="Proteomes" id="UP001274896"/>
    </source>
</evidence>
<keyword evidence="2" id="KW-1185">Reference proteome</keyword>
<dbReference type="Proteomes" id="UP001274896">
    <property type="component" value="Unassembled WGS sequence"/>
</dbReference>
<reference evidence="1" key="1">
    <citation type="submission" date="2023-06" db="EMBL/GenBank/DDBJ databases">
        <title>Male Hemibagrus guttatus genome.</title>
        <authorList>
            <person name="Bian C."/>
        </authorList>
    </citation>
    <scope>NUCLEOTIDE SEQUENCE</scope>
    <source>
        <strain evidence="1">Male_cb2023</strain>
        <tissue evidence="1">Muscle</tissue>
    </source>
</reference>
<dbReference type="Gene3D" id="3.30.70.270">
    <property type="match status" value="1"/>
</dbReference>
<sequence>MERLYFQLCNIINQGVQSLVEELQLPTVPCTPPLWVTAVDNEPFGEGYLYLKTKPLTLTTGLFHSERITLFIICSPAHPVILGLSWLQLHDPVIESPGTDTVITLLLVYSDLGEVFGKESATHLPPHRPWDCAIALLPNAMPPKSRIFPLSLPETKAVEDYIKEVLASGHIRPSTSPAVAGFFFVEKKDGGLRPCINYRGLNALTVRYPDLLPLVLATLEQLQGTCVFSKLDVRCTYNLVRIREGDE</sequence>
<dbReference type="SUPFAM" id="SSF56672">
    <property type="entry name" value="DNA/RNA polymerases"/>
    <property type="match status" value="1"/>
</dbReference>
<comment type="caution">
    <text evidence="1">The sequence shown here is derived from an EMBL/GenBank/DDBJ whole genome shotgun (WGS) entry which is preliminary data.</text>
</comment>
<proteinExistence type="predicted"/>
<dbReference type="PANTHER" id="PTHR15503:SF36">
    <property type="entry name" value="RETROTRANSPOSON GAG-LIKE PROTEIN 5"/>
    <property type="match status" value="1"/>
</dbReference>
<dbReference type="InterPro" id="IPR043128">
    <property type="entry name" value="Rev_trsase/Diguanyl_cyclase"/>
</dbReference>
<organism evidence="1 2">
    <name type="scientific">Hemibagrus guttatus</name>
    <dbReference type="NCBI Taxonomy" id="175788"/>
    <lineage>
        <taxon>Eukaryota</taxon>
        <taxon>Metazoa</taxon>
        <taxon>Chordata</taxon>
        <taxon>Craniata</taxon>
        <taxon>Vertebrata</taxon>
        <taxon>Euteleostomi</taxon>
        <taxon>Actinopterygii</taxon>
        <taxon>Neopterygii</taxon>
        <taxon>Teleostei</taxon>
        <taxon>Ostariophysi</taxon>
        <taxon>Siluriformes</taxon>
        <taxon>Bagridae</taxon>
        <taxon>Hemibagrus</taxon>
    </lineage>
</organism>
<dbReference type="PANTHER" id="PTHR15503">
    <property type="entry name" value="LDOC1 RELATED"/>
    <property type="match status" value="1"/>
</dbReference>
<dbReference type="AlphaFoldDB" id="A0AAE0Q1W2"/>
<dbReference type="InterPro" id="IPR043502">
    <property type="entry name" value="DNA/RNA_pol_sf"/>
</dbReference>